<protein>
    <submittedName>
        <fullName evidence="1">Uncharacterized protein</fullName>
    </submittedName>
</protein>
<keyword evidence="2" id="KW-1185">Reference proteome</keyword>
<name>A0A1L8CMV9_9PROT</name>
<dbReference type="AlphaFoldDB" id="A0A1L8CMV9"/>
<reference evidence="1 2" key="1">
    <citation type="journal article" date="2017" name="Arch. Microbiol.">
        <title>Mariprofundus micogutta sp. nov., a novel iron-oxidizing zetaproteobacterium isolated from a deep-sea hydrothermal field at the Bayonnaise knoll of the Izu-Ogasawara arc, and a description of Mariprofundales ord. nov. and Zetaproteobacteria classis nov.</title>
        <authorList>
            <person name="Makita H."/>
            <person name="Tanaka E."/>
            <person name="Mitsunobu S."/>
            <person name="Miyazaki M."/>
            <person name="Nunoura T."/>
            <person name="Uematsu K."/>
            <person name="Takaki Y."/>
            <person name="Nishi S."/>
            <person name="Shimamura S."/>
            <person name="Takai K."/>
        </authorList>
    </citation>
    <scope>NUCLEOTIDE SEQUENCE [LARGE SCALE GENOMIC DNA]</scope>
    <source>
        <strain evidence="1 2">ET2</strain>
    </source>
</reference>
<dbReference type="RefSeq" id="WP_072659573.1">
    <property type="nucleotide sequence ID" value="NZ_BDFD01000008.1"/>
</dbReference>
<proteinExistence type="predicted"/>
<dbReference type="Proteomes" id="UP000231632">
    <property type="component" value="Unassembled WGS sequence"/>
</dbReference>
<dbReference type="EMBL" id="BDFD01000008">
    <property type="protein sequence ID" value="GAV20251.1"/>
    <property type="molecule type" value="Genomic_DNA"/>
</dbReference>
<organism evidence="1 2">
    <name type="scientific">Mariprofundus micogutta</name>
    <dbReference type="NCBI Taxonomy" id="1921010"/>
    <lineage>
        <taxon>Bacteria</taxon>
        <taxon>Pseudomonadati</taxon>
        <taxon>Pseudomonadota</taxon>
        <taxon>Candidatius Mariprofundia</taxon>
        <taxon>Mariprofundales</taxon>
        <taxon>Mariprofundaceae</taxon>
        <taxon>Mariprofundus</taxon>
    </lineage>
</organism>
<comment type="caution">
    <text evidence="1">The sequence shown here is derived from an EMBL/GenBank/DDBJ whole genome shotgun (WGS) entry which is preliminary data.</text>
</comment>
<gene>
    <name evidence="1" type="ORF">MMIC_P1215</name>
</gene>
<dbReference type="OrthoDB" id="5296406at2"/>
<evidence type="ECO:0000313" key="1">
    <source>
        <dbReference type="EMBL" id="GAV20251.1"/>
    </source>
</evidence>
<accession>A0A1L8CMV9</accession>
<sequence length="72" mass="8224">MMNAQRAQTIAKSFARINSFAVEHTRKGVLVHYLNNHAYFVREACFWAFAFNLGRIVHEEGQIAEIEAKLSA</sequence>
<evidence type="ECO:0000313" key="2">
    <source>
        <dbReference type="Proteomes" id="UP000231632"/>
    </source>
</evidence>